<name>A0A0A9GA72_ARUDO</name>
<reference evidence="2" key="2">
    <citation type="journal article" date="2015" name="Data Brief">
        <title>Shoot transcriptome of the giant reed, Arundo donax.</title>
        <authorList>
            <person name="Barrero R.A."/>
            <person name="Guerrero F.D."/>
            <person name="Moolhuijzen P."/>
            <person name="Goolsby J.A."/>
            <person name="Tidwell J."/>
            <person name="Bellgard S.E."/>
            <person name="Bellgard M.I."/>
        </authorList>
    </citation>
    <scope>NUCLEOTIDE SEQUENCE</scope>
    <source>
        <tissue evidence="2">Shoot tissue taken approximately 20 cm above the soil surface</tissue>
    </source>
</reference>
<dbReference type="AlphaFoldDB" id="A0A0A9GA72"/>
<evidence type="ECO:0000256" key="1">
    <source>
        <dbReference type="SAM" id="MobiDB-lite"/>
    </source>
</evidence>
<accession>A0A0A9GA72</accession>
<reference evidence="2" key="1">
    <citation type="submission" date="2014-09" db="EMBL/GenBank/DDBJ databases">
        <authorList>
            <person name="Magalhaes I.L.F."/>
            <person name="Oliveira U."/>
            <person name="Santos F.R."/>
            <person name="Vidigal T.H.D.A."/>
            <person name="Brescovit A.D."/>
            <person name="Santos A.J."/>
        </authorList>
    </citation>
    <scope>NUCLEOTIDE SEQUENCE</scope>
    <source>
        <tissue evidence="2">Shoot tissue taken approximately 20 cm above the soil surface</tissue>
    </source>
</reference>
<proteinExistence type="predicted"/>
<organism evidence="2">
    <name type="scientific">Arundo donax</name>
    <name type="common">Giant reed</name>
    <name type="synonym">Donax arundinaceus</name>
    <dbReference type="NCBI Taxonomy" id="35708"/>
    <lineage>
        <taxon>Eukaryota</taxon>
        <taxon>Viridiplantae</taxon>
        <taxon>Streptophyta</taxon>
        <taxon>Embryophyta</taxon>
        <taxon>Tracheophyta</taxon>
        <taxon>Spermatophyta</taxon>
        <taxon>Magnoliopsida</taxon>
        <taxon>Liliopsida</taxon>
        <taxon>Poales</taxon>
        <taxon>Poaceae</taxon>
        <taxon>PACMAD clade</taxon>
        <taxon>Arundinoideae</taxon>
        <taxon>Arundineae</taxon>
        <taxon>Arundo</taxon>
    </lineage>
</organism>
<dbReference type="EMBL" id="GBRH01176514">
    <property type="protein sequence ID" value="JAE21382.1"/>
    <property type="molecule type" value="Transcribed_RNA"/>
</dbReference>
<feature type="compositionally biased region" description="Low complexity" evidence="1">
    <location>
        <begin position="15"/>
        <end position="29"/>
    </location>
</feature>
<protein>
    <submittedName>
        <fullName evidence="2">Uncharacterized protein</fullName>
    </submittedName>
</protein>
<evidence type="ECO:0000313" key="2">
    <source>
        <dbReference type="EMBL" id="JAE21382.1"/>
    </source>
</evidence>
<sequence>MNGKTTTWPRPPPAGAAGRAASAAMANSESEARTGWCARDARDR</sequence>
<feature type="region of interest" description="Disordered" evidence="1">
    <location>
        <begin position="1"/>
        <end position="44"/>
    </location>
</feature>